<sequence>MEGPVLGCLLFATLYGLAWGLQTGPPYSYFGRPCNRDSQCSRELGEVCWWLYNGCESGQCMCPPSTHTQDKNGRCVPAYGFSNQDVQCGDTGQCECNPGFKREHQTCRRLLIGEWGCSQAFHCGGGAICVDGYCQCPNGYKPIASRTKCAKIGALSELPVGRRCDENNEERYCAKGLVCHSCFGQSLHTCVRYHQTEALHPSCDFDYFSTFQIDKTAQGCEGFLFSTVKPPWSRD</sequence>
<dbReference type="EnsemblMetazoa" id="CapteT219742">
    <property type="protein sequence ID" value="CapteP219742"/>
    <property type="gene ID" value="CapteG219742"/>
</dbReference>
<proteinExistence type="predicted"/>
<protein>
    <recommendedName>
        <fullName evidence="5">EB domain-containing protein</fullName>
    </recommendedName>
</protein>
<dbReference type="HOGENOM" id="CLU_1181173_0_0_1"/>
<reference evidence="4" key="1">
    <citation type="submission" date="2012-12" db="EMBL/GenBank/DDBJ databases">
        <authorList>
            <person name="Hellsten U."/>
            <person name="Grimwood J."/>
            <person name="Chapman J.A."/>
            <person name="Shapiro H."/>
            <person name="Aerts A."/>
            <person name="Otillar R.P."/>
            <person name="Terry A.Y."/>
            <person name="Boore J.L."/>
            <person name="Simakov O."/>
            <person name="Marletaz F."/>
            <person name="Cho S.-J."/>
            <person name="Edsinger-Gonzales E."/>
            <person name="Havlak P."/>
            <person name="Kuo D.-H."/>
            <person name="Larsson T."/>
            <person name="Lv J."/>
            <person name="Arendt D."/>
            <person name="Savage R."/>
            <person name="Osoegawa K."/>
            <person name="de Jong P."/>
            <person name="Lindberg D.R."/>
            <person name="Seaver E.C."/>
            <person name="Weisblat D.A."/>
            <person name="Putnam N.H."/>
            <person name="Grigoriev I.V."/>
            <person name="Rokhsar D.S."/>
        </authorList>
    </citation>
    <scope>NUCLEOTIDE SEQUENCE</scope>
    <source>
        <strain evidence="4">I ESC-2004</strain>
    </source>
</reference>
<dbReference type="Proteomes" id="UP000014760">
    <property type="component" value="Unassembled WGS sequence"/>
</dbReference>
<dbReference type="EMBL" id="KB299806">
    <property type="protein sequence ID" value="ELU07539.1"/>
    <property type="molecule type" value="Genomic_DNA"/>
</dbReference>
<evidence type="ECO:0000313" key="3">
    <source>
        <dbReference type="EnsemblMetazoa" id="CapteP219742"/>
    </source>
</evidence>
<dbReference type="AlphaFoldDB" id="R7ULY5"/>
<evidence type="ECO:0000256" key="1">
    <source>
        <dbReference type="SAM" id="SignalP"/>
    </source>
</evidence>
<dbReference type="EMBL" id="AMQN01007033">
    <property type="status" value="NOT_ANNOTATED_CDS"/>
    <property type="molecule type" value="Genomic_DNA"/>
</dbReference>
<accession>R7ULY5</accession>
<organism evidence="2">
    <name type="scientific">Capitella teleta</name>
    <name type="common">Polychaete worm</name>
    <dbReference type="NCBI Taxonomy" id="283909"/>
    <lineage>
        <taxon>Eukaryota</taxon>
        <taxon>Metazoa</taxon>
        <taxon>Spiralia</taxon>
        <taxon>Lophotrochozoa</taxon>
        <taxon>Annelida</taxon>
        <taxon>Polychaeta</taxon>
        <taxon>Sedentaria</taxon>
        <taxon>Scolecida</taxon>
        <taxon>Capitellidae</taxon>
        <taxon>Capitella</taxon>
    </lineage>
</organism>
<evidence type="ECO:0000313" key="2">
    <source>
        <dbReference type="EMBL" id="ELU07539.1"/>
    </source>
</evidence>
<keyword evidence="1" id="KW-0732">Signal</keyword>
<dbReference type="OrthoDB" id="6310963at2759"/>
<gene>
    <name evidence="2" type="ORF">CAPTEDRAFT_219742</name>
</gene>
<keyword evidence="4" id="KW-1185">Reference proteome</keyword>
<reference evidence="2 4" key="2">
    <citation type="journal article" date="2013" name="Nature">
        <title>Insights into bilaterian evolution from three spiralian genomes.</title>
        <authorList>
            <person name="Simakov O."/>
            <person name="Marletaz F."/>
            <person name="Cho S.J."/>
            <person name="Edsinger-Gonzales E."/>
            <person name="Havlak P."/>
            <person name="Hellsten U."/>
            <person name="Kuo D.H."/>
            <person name="Larsson T."/>
            <person name="Lv J."/>
            <person name="Arendt D."/>
            <person name="Savage R."/>
            <person name="Osoegawa K."/>
            <person name="de Jong P."/>
            <person name="Grimwood J."/>
            <person name="Chapman J.A."/>
            <person name="Shapiro H."/>
            <person name="Aerts A."/>
            <person name="Otillar R.P."/>
            <person name="Terry A.Y."/>
            <person name="Boore J.L."/>
            <person name="Grigoriev I.V."/>
            <person name="Lindberg D.R."/>
            <person name="Seaver E.C."/>
            <person name="Weisblat D.A."/>
            <person name="Putnam N.H."/>
            <person name="Rokhsar D.S."/>
        </authorList>
    </citation>
    <scope>NUCLEOTIDE SEQUENCE</scope>
    <source>
        <strain evidence="2 4">I ESC-2004</strain>
    </source>
</reference>
<evidence type="ECO:0008006" key="5">
    <source>
        <dbReference type="Google" id="ProtNLM"/>
    </source>
</evidence>
<name>R7ULY5_CAPTE</name>
<feature type="chain" id="PRO_5008788160" description="EB domain-containing protein" evidence="1">
    <location>
        <begin position="21"/>
        <end position="235"/>
    </location>
</feature>
<dbReference type="STRING" id="283909.R7ULY5"/>
<evidence type="ECO:0000313" key="4">
    <source>
        <dbReference type="Proteomes" id="UP000014760"/>
    </source>
</evidence>
<reference evidence="3" key="3">
    <citation type="submission" date="2015-06" db="UniProtKB">
        <authorList>
            <consortium name="EnsemblMetazoa"/>
        </authorList>
    </citation>
    <scope>IDENTIFICATION</scope>
</reference>
<feature type="signal peptide" evidence="1">
    <location>
        <begin position="1"/>
        <end position="20"/>
    </location>
</feature>